<feature type="binding site" evidence="12">
    <location>
        <position position="202"/>
    </location>
    <ligand>
        <name>ATP</name>
        <dbReference type="ChEBI" id="CHEBI:30616"/>
    </ligand>
</feature>
<evidence type="ECO:0000256" key="1">
    <source>
        <dbReference type="ARBA" id="ARBA00005380"/>
    </source>
</evidence>
<dbReference type="PANTHER" id="PTHR10584">
    <property type="entry name" value="SUGAR KINASE"/>
    <property type="match status" value="1"/>
</dbReference>
<evidence type="ECO:0000256" key="2">
    <source>
        <dbReference type="ARBA" id="ARBA00012035"/>
    </source>
</evidence>
<evidence type="ECO:0000256" key="9">
    <source>
        <dbReference type="ARBA" id="ARBA00022842"/>
    </source>
</evidence>
<keyword evidence="10 12" id="KW-0630">Potassium</keyword>
<dbReference type="InterPro" id="IPR002173">
    <property type="entry name" value="Carboh/pur_kinase_PfkB_CS"/>
</dbReference>
<evidence type="ECO:0000313" key="16">
    <source>
        <dbReference type="Proteomes" id="UP001518990"/>
    </source>
</evidence>
<proteinExistence type="inferred from homology"/>
<dbReference type="InterPro" id="IPR011611">
    <property type="entry name" value="PfkB_dom"/>
</dbReference>
<comment type="catalytic activity">
    <reaction evidence="12">
        <text>D-ribose + ATP = D-ribose 5-phosphate + ADP + H(+)</text>
        <dbReference type="Rhea" id="RHEA:13697"/>
        <dbReference type="ChEBI" id="CHEBI:15378"/>
        <dbReference type="ChEBI" id="CHEBI:30616"/>
        <dbReference type="ChEBI" id="CHEBI:47013"/>
        <dbReference type="ChEBI" id="CHEBI:78346"/>
        <dbReference type="ChEBI" id="CHEBI:456216"/>
        <dbReference type="EC" id="2.7.1.15"/>
    </reaction>
</comment>
<comment type="cofactor">
    <cofactor evidence="12">
        <name>Mg(2+)</name>
        <dbReference type="ChEBI" id="CHEBI:18420"/>
    </cofactor>
    <text evidence="12">Requires a divalent cation, most likely magnesium in vivo, as an electrophilic catalyst to aid phosphoryl group transfer. It is the chelate of the metal and the nucleotide that is the actual substrate.</text>
</comment>
<protein>
    <recommendedName>
        <fullName evidence="3 12">Ribokinase</fullName>
        <shortName evidence="12">RK</shortName>
        <ecNumber evidence="2 12">2.7.1.15</ecNumber>
    </recommendedName>
</protein>
<comment type="pathway">
    <text evidence="12">Carbohydrate metabolism; D-ribose degradation; D-ribose 5-phosphate from beta-D-ribopyranose: step 2/2.</text>
</comment>
<feature type="binding site" evidence="12">
    <location>
        <position position="266"/>
    </location>
    <ligand>
        <name>K(+)</name>
        <dbReference type="ChEBI" id="CHEBI:29103"/>
    </ligand>
</feature>
<comment type="caution">
    <text evidence="15">The sequence shown here is derived from an EMBL/GenBank/DDBJ whole genome shotgun (WGS) entry which is preliminary data.</text>
</comment>
<sequence length="330" mass="33872">MAQDRPASPPRQSMTEPVLLALGSINADFQVRVPGAPAVGITQPASDFLRVGGGKAANRAFLARRLGHPAWLLGRVGDDDLRQQALAPLREAGVDLDGVSVAEGVATAVSMIAVLPDGKKSILLAGNANDAWGEPEAEAVARTIARAPGGSLLSLDHEVPGFVVAQAVRAARTRGLPVLLDPSPSDRVDPDILAHVTAVSPNPDEAEGVTGIAVKDVSTAIAAARWFAERGVELAFVKLGDGGCVLLRDGRATHIPPVPMEVVDSTGAGDAFAGGLAVALLEGMPPFEAALFATAASHRAVTGYGSQQAYPDRAEIEALVPALRDAARAA</sequence>
<dbReference type="HAMAP" id="MF_01987">
    <property type="entry name" value="Ribokinase"/>
    <property type="match status" value="1"/>
</dbReference>
<keyword evidence="12" id="KW-0963">Cytoplasm</keyword>
<dbReference type="Gene3D" id="3.40.1190.20">
    <property type="match status" value="1"/>
</dbReference>
<keyword evidence="11 12" id="KW-0119">Carbohydrate metabolism</keyword>
<dbReference type="PANTHER" id="PTHR10584:SF166">
    <property type="entry name" value="RIBOKINASE"/>
    <property type="match status" value="1"/>
</dbReference>
<keyword evidence="6 12" id="KW-0547">Nucleotide-binding</keyword>
<comment type="caution">
    <text evidence="12">Lacks conserved residue(s) required for the propagation of feature annotation.</text>
</comment>
<comment type="similarity">
    <text evidence="12">Belongs to the carbohydrate kinase PfkB family. Ribokinase subfamily.</text>
</comment>
<feature type="binding site" evidence="12">
    <location>
        <position position="303"/>
    </location>
    <ligand>
        <name>K(+)</name>
        <dbReference type="ChEBI" id="CHEBI:29103"/>
    </ligand>
</feature>
<comment type="activity regulation">
    <text evidence="12">Activated by a monovalent cation that binds near, but not in, the active site. The most likely occupant of the site in vivo is potassium. Ion binding induces a conformational change that may alter substrate affinity.</text>
</comment>
<organism evidence="15 16">
    <name type="scientific">Roseomonas marmotae</name>
    <dbReference type="NCBI Taxonomy" id="2768161"/>
    <lineage>
        <taxon>Bacteria</taxon>
        <taxon>Pseudomonadati</taxon>
        <taxon>Pseudomonadota</taxon>
        <taxon>Alphaproteobacteria</taxon>
        <taxon>Acetobacterales</taxon>
        <taxon>Roseomonadaceae</taxon>
        <taxon>Roseomonas</taxon>
    </lineage>
</organism>
<feature type="binding site" evidence="12">
    <location>
        <begin position="54"/>
        <end position="58"/>
    </location>
    <ligand>
        <name>substrate</name>
    </ligand>
</feature>
<feature type="domain" description="Carbohydrate kinase PfkB" evidence="13">
    <location>
        <begin position="20"/>
        <end position="312"/>
    </location>
</feature>
<keyword evidence="7 12" id="KW-0418">Kinase</keyword>
<feature type="binding site" evidence="12">
    <location>
        <position position="270"/>
    </location>
    <ligand>
        <name>substrate</name>
    </ligand>
</feature>
<evidence type="ECO:0000256" key="7">
    <source>
        <dbReference type="ARBA" id="ARBA00022777"/>
    </source>
</evidence>
<evidence type="ECO:0000313" key="14">
    <source>
        <dbReference type="EMBL" id="MBO1073619.1"/>
    </source>
</evidence>
<feature type="binding site" evidence="12">
    <location>
        <begin position="238"/>
        <end position="243"/>
    </location>
    <ligand>
        <name>ATP</name>
        <dbReference type="ChEBI" id="CHEBI:30616"/>
    </ligand>
</feature>
<evidence type="ECO:0000256" key="3">
    <source>
        <dbReference type="ARBA" id="ARBA00016943"/>
    </source>
</evidence>
<evidence type="ECO:0000256" key="4">
    <source>
        <dbReference type="ARBA" id="ARBA00022679"/>
    </source>
</evidence>
<evidence type="ECO:0000256" key="12">
    <source>
        <dbReference type="HAMAP-Rule" id="MF_01987"/>
    </source>
</evidence>
<feature type="binding site" evidence="12">
    <location>
        <position position="305"/>
    </location>
    <ligand>
        <name>K(+)</name>
        <dbReference type="ChEBI" id="CHEBI:29103"/>
    </ligand>
</feature>
<feature type="binding site" evidence="12">
    <location>
        <begin position="26"/>
        <end position="28"/>
    </location>
    <ligand>
        <name>substrate</name>
    </ligand>
</feature>
<dbReference type="PRINTS" id="PR00990">
    <property type="entry name" value="RIBOKINASE"/>
</dbReference>
<dbReference type="Proteomes" id="UP001518990">
    <property type="component" value="Unassembled WGS sequence"/>
</dbReference>
<feature type="binding site" evidence="12">
    <location>
        <begin position="269"/>
        <end position="270"/>
    </location>
    <ligand>
        <name>ATP</name>
        <dbReference type="ChEBI" id="CHEBI:30616"/>
    </ligand>
</feature>
<feature type="binding site" evidence="12">
    <location>
        <position position="300"/>
    </location>
    <ligand>
        <name>K(+)</name>
        <dbReference type="ChEBI" id="CHEBI:29103"/>
    </ligand>
</feature>
<dbReference type="InterPro" id="IPR029056">
    <property type="entry name" value="Ribokinase-like"/>
</dbReference>
<dbReference type="InterPro" id="IPR002139">
    <property type="entry name" value="Ribo/fructo_kinase"/>
</dbReference>
<gene>
    <name evidence="12" type="primary">rbsK</name>
    <name evidence="14" type="ORF">IAI60_03240</name>
    <name evidence="15" type="ORF">IAI60_03405</name>
</gene>
<comment type="function">
    <text evidence="12">Catalyzes the phosphorylation of ribose at O-5 in a reaction requiring ATP and magnesium. The resulting D-ribose-5-phosphate can then be used either for sythesis of nucleotides, histidine, and tryptophan, or as a component of the pentose phosphate pathway.</text>
</comment>
<accession>A0ABS3K851</accession>
<keyword evidence="4 12" id="KW-0808">Transferase</keyword>
<keyword evidence="9 12" id="KW-0460">Magnesium</keyword>
<keyword evidence="16" id="KW-1185">Reference proteome</keyword>
<dbReference type="CDD" id="cd01174">
    <property type="entry name" value="ribokinase"/>
    <property type="match status" value="1"/>
</dbReference>
<comment type="subcellular location">
    <subcellularLocation>
        <location evidence="12">Cytoplasm</location>
    </subcellularLocation>
</comment>
<feature type="active site" description="Proton acceptor" evidence="12">
    <location>
        <position position="270"/>
    </location>
</feature>
<feature type="binding site" evidence="12">
    <location>
        <position position="264"/>
    </location>
    <ligand>
        <name>K(+)</name>
        <dbReference type="ChEBI" id="CHEBI:29103"/>
    </ligand>
</feature>
<evidence type="ECO:0000259" key="13">
    <source>
        <dbReference type="Pfam" id="PF00294"/>
    </source>
</evidence>
<evidence type="ECO:0000256" key="11">
    <source>
        <dbReference type="ARBA" id="ARBA00023277"/>
    </source>
</evidence>
<dbReference type="Pfam" id="PF00294">
    <property type="entry name" value="PfkB"/>
    <property type="match status" value="1"/>
</dbReference>
<comment type="similarity">
    <text evidence="1">Belongs to the carbohydrate kinase pfkB family.</text>
</comment>
<dbReference type="RefSeq" id="WP_207445228.1">
    <property type="nucleotide sequence ID" value="NZ_CP061091.1"/>
</dbReference>
<comment type="subunit">
    <text evidence="12">Homodimer.</text>
</comment>
<evidence type="ECO:0000256" key="8">
    <source>
        <dbReference type="ARBA" id="ARBA00022840"/>
    </source>
</evidence>
<dbReference type="EC" id="2.7.1.15" evidence="2 12"/>
<reference evidence="15 16" key="1">
    <citation type="submission" date="2020-09" db="EMBL/GenBank/DDBJ databases">
        <title>Roseomonas.</title>
        <authorList>
            <person name="Zhu W."/>
        </authorList>
    </citation>
    <scope>NUCLEOTIDE SEQUENCE [LARGE SCALE GENOMIC DNA]</scope>
    <source>
        <strain evidence="15 16">1311</strain>
    </source>
</reference>
<dbReference type="PROSITE" id="PS00584">
    <property type="entry name" value="PFKB_KINASES_2"/>
    <property type="match status" value="1"/>
</dbReference>
<dbReference type="EMBL" id="JACTNF010000002">
    <property type="protein sequence ID" value="MBO1073649.1"/>
    <property type="molecule type" value="Genomic_DNA"/>
</dbReference>
<feature type="binding site" evidence="12">
    <location>
        <position position="158"/>
    </location>
    <ligand>
        <name>substrate</name>
    </ligand>
</feature>
<dbReference type="SUPFAM" id="SSF53613">
    <property type="entry name" value="Ribokinase-like"/>
    <property type="match status" value="1"/>
</dbReference>
<evidence type="ECO:0000256" key="10">
    <source>
        <dbReference type="ARBA" id="ARBA00022958"/>
    </source>
</evidence>
<name>A0ABS3K851_9PROT</name>
<keyword evidence="8 12" id="KW-0067">ATP-binding</keyword>
<evidence type="ECO:0000313" key="15">
    <source>
        <dbReference type="EMBL" id="MBO1073649.1"/>
    </source>
</evidence>
<evidence type="ECO:0000256" key="5">
    <source>
        <dbReference type="ARBA" id="ARBA00022723"/>
    </source>
</evidence>
<evidence type="ECO:0000256" key="6">
    <source>
        <dbReference type="ARBA" id="ARBA00022741"/>
    </source>
</evidence>
<keyword evidence="5 12" id="KW-0479">Metal-binding</keyword>
<dbReference type="EMBL" id="JACTNF010000002">
    <property type="protein sequence ID" value="MBO1073619.1"/>
    <property type="molecule type" value="Genomic_DNA"/>
</dbReference>
<dbReference type="InterPro" id="IPR011877">
    <property type="entry name" value="Ribokinase"/>
</dbReference>